<dbReference type="EC" id="1.2.1.27" evidence="3"/>
<evidence type="ECO:0000256" key="3">
    <source>
        <dbReference type="ARBA" id="ARBA00013048"/>
    </source>
</evidence>
<comment type="similarity">
    <text evidence="2">Belongs to the aldehyde dehydrogenase family.</text>
</comment>
<evidence type="ECO:0000256" key="5">
    <source>
        <dbReference type="ARBA" id="ARBA00022989"/>
    </source>
</evidence>
<dbReference type="PANTHER" id="PTHR43866">
    <property type="entry name" value="MALONATE-SEMIALDEHYDE DEHYDROGENASE"/>
    <property type="match status" value="1"/>
</dbReference>
<evidence type="ECO:0000313" key="10">
    <source>
        <dbReference type="EMBL" id="KAF2320586.1"/>
    </source>
</evidence>
<dbReference type="InterPro" id="IPR007656">
    <property type="entry name" value="GTD-bd"/>
</dbReference>
<dbReference type="GO" id="GO:0005739">
    <property type="term" value="C:mitochondrion"/>
    <property type="evidence" value="ECO:0007669"/>
    <property type="project" value="TreeGrafter"/>
</dbReference>
<keyword evidence="7" id="KW-0520">NAD</keyword>
<dbReference type="Pfam" id="PF00171">
    <property type="entry name" value="Aldedh"/>
    <property type="match status" value="2"/>
</dbReference>
<evidence type="ECO:0000256" key="1">
    <source>
        <dbReference type="ARBA" id="ARBA00004370"/>
    </source>
</evidence>
<comment type="caution">
    <text evidence="10">The sequence shown here is derived from an EMBL/GenBank/DDBJ whole genome shotgun (WGS) entry which is preliminary data.</text>
</comment>
<organism evidence="10 11">
    <name type="scientific">Hevea brasiliensis</name>
    <name type="common">Para rubber tree</name>
    <name type="synonym">Siphonia brasiliensis</name>
    <dbReference type="NCBI Taxonomy" id="3981"/>
    <lineage>
        <taxon>Eukaryota</taxon>
        <taxon>Viridiplantae</taxon>
        <taxon>Streptophyta</taxon>
        <taxon>Embryophyta</taxon>
        <taxon>Tracheophyta</taxon>
        <taxon>Spermatophyta</taxon>
        <taxon>Magnoliopsida</taxon>
        <taxon>eudicotyledons</taxon>
        <taxon>Gunneridae</taxon>
        <taxon>Pentapetalae</taxon>
        <taxon>rosids</taxon>
        <taxon>fabids</taxon>
        <taxon>Malpighiales</taxon>
        <taxon>Euphorbiaceae</taxon>
        <taxon>Crotonoideae</taxon>
        <taxon>Micrandreae</taxon>
        <taxon>Hevea</taxon>
    </lineage>
</organism>
<dbReference type="NCBIfam" id="TIGR01722">
    <property type="entry name" value="MMSDH"/>
    <property type="match status" value="2"/>
</dbReference>
<dbReference type="GO" id="GO:0006574">
    <property type="term" value="P:L-valine catabolic process"/>
    <property type="evidence" value="ECO:0007669"/>
    <property type="project" value="TreeGrafter"/>
</dbReference>
<dbReference type="PROSITE" id="PS00070">
    <property type="entry name" value="ALDEHYDE_DEHYDR_CYS"/>
    <property type="match status" value="1"/>
</dbReference>
<keyword evidence="11" id="KW-1185">Reference proteome</keyword>
<dbReference type="InterPro" id="IPR016163">
    <property type="entry name" value="Ald_DH_C"/>
</dbReference>
<evidence type="ECO:0000259" key="9">
    <source>
        <dbReference type="PROSITE" id="PS51775"/>
    </source>
</evidence>
<dbReference type="SUPFAM" id="SSF53720">
    <property type="entry name" value="ALDH-like"/>
    <property type="match status" value="2"/>
</dbReference>
<proteinExistence type="inferred from homology"/>
<dbReference type="FunFam" id="3.40.309.10:FF:000002">
    <property type="entry name" value="Methylmalonate-semialdehyde dehydrogenase (Acylating)"/>
    <property type="match status" value="2"/>
</dbReference>
<evidence type="ECO:0000256" key="2">
    <source>
        <dbReference type="ARBA" id="ARBA00009986"/>
    </source>
</evidence>
<dbReference type="FunFam" id="3.40.605.10:FF:000003">
    <property type="entry name" value="Methylmalonate-semialdehyde dehydrogenase [acylating]"/>
    <property type="match status" value="2"/>
</dbReference>
<evidence type="ECO:0000256" key="4">
    <source>
        <dbReference type="ARBA" id="ARBA00022692"/>
    </source>
</evidence>
<evidence type="ECO:0000256" key="8">
    <source>
        <dbReference type="ARBA" id="ARBA00023136"/>
    </source>
</evidence>
<sequence>MFGLGLKLLHFLSQGKGFIQFLCEIIGKSGDKKYGFCSKKGFDEVCDSKMMEDSKSRNKDDLLVSKEPLEPNGVALDDDDDYGRKYCIEDEEFDVIALRRLAKIERHRADMAYAELEKERMASASAADEAMTMILRLQSEKSSLQIEANQQRRLAEQKQEYYQEMIQSMQLTLMKRESERTVIEEKLRWCEQKLKQYMESDEVDQFQGSNESLSFDVDPTMEDGFEYVQTDLFEKDFSVVTTSFLMMDIESSEELNEHSQMLPPPPGTFVDREELIQHVGDFAVSQGYVVTIKQSKRDRVVILGCDRGGVYRNRRKTIDESTAEHSRKRKTGSRLTNCPFEVVGKKDDGLWVLTVKNGTHNHEPLKDISEHPSARRFSETEVQLIKELTEAGLKPRQILKRLRQSNPDLLSTPKHVYNVKAKLRQGNMTVRQFRSLRPEKSAVRKNYLSVTEPSWRQCYPTRVPNLIGGKFVDSQSFASVDVINPATQQLVSQVPLTTNEEFRAAVFAAKRAFPSWRSTPITTRQRIMFKFQELIRREIDKLSMTITVEHGKALKDAYADVSRGLEVVEHACGLATLQIGEFVSNVSNGIDTYSIREPLGVCAGICPFEFPAMIPLWMFPVAVTCGNTFILKPSEKDPGASVMLAELAMEAGLPNGVLNIVHGTNDIVNAICDDDDIKAISFVGPNSAGAYVYARASAKGKRIQSNIGAKNHAVVMPDANVDATLHALVAAGFGGAGQKCMALSTVVFVGGLSPWEEKLIERAKALNVTAGTEPDADIGPVISKQAKEQICMLIQTSIDSGAKLVLDGRNIVVPGYENGNFMGPTILSDVTVNMECYKEEIFGPVLLCMQIQQWSFYIYYIGVTARKFQTEIEVGQRVPNFIGGTFVDSQSSTAIDVINPATQEVVSQVPLTTNEEFKAAVSAAKQAFPSWRSTPVTTRQRIMFKLQELIRRDIDKLAMNITTEQGKTLKDAHGDVFRGLEVVEHACGMATLQMGEYVPNVSNGIDTYSIREPLGVCAGICPFNFPAMIPLWMFPLAVTCGNTFVLKPSEKDPGASIMLAELAMEAGLPNGVLNIVHGTNDVVNAICDDDNIRAISFVGSNIAGMHIYARASAKGKRVQSNMGAKNHAIVLPDANMDAALNALVAAGFGAAGQRCMALSTVVFVGDSQPWENKLVERAKALKVNAGTVPDADLGPVISKQAKERIHRLIQSGVESGAKLLLDGRNIVVPGYEQGNFIGPTILSGVTADMECYKEEIFGPVLLCMKADSFEEAIDIVNRNKYGNGAAIFTTSGAAARKFQTEIEAGQVGINVPIPVPLPFFSFTGSKASFAGDLNFYGKAGVNFFTQIKTITQQWKDLAAGSGVSLAMPTSQKI</sequence>
<dbReference type="InterPro" id="IPR010061">
    <property type="entry name" value="MeMal-semiAld_DH"/>
</dbReference>
<dbReference type="CDD" id="cd07085">
    <property type="entry name" value="ALDH_F6_MMSDH"/>
    <property type="match status" value="2"/>
</dbReference>
<dbReference type="Pfam" id="PF04576">
    <property type="entry name" value="Zein-binding"/>
    <property type="match status" value="1"/>
</dbReference>
<dbReference type="EMBL" id="JAAGAX010000003">
    <property type="protein sequence ID" value="KAF2320586.1"/>
    <property type="molecule type" value="Genomic_DNA"/>
</dbReference>
<dbReference type="Gene3D" id="3.40.309.10">
    <property type="entry name" value="Aldehyde Dehydrogenase, Chain A, domain 2"/>
    <property type="match status" value="2"/>
</dbReference>
<dbReference type="InterPro" id="IPR016160">
    <property type="entry name" value="Ald_DH_CS_CYS"/>
</dbReference>
<dbReference type="GO" id="GO:0006210">
    <property type="term" value="P:thymine catabolic process"/>
    <property type="evidence" value="ECO:0007669"/>
    <property type="project" value="TreeGrafter"/>
</dbReference>
<name>A0A6A6N7N9_HEVBR</name>
<accession>A0A6A6N7N9</accession>
<dbReference type="Proteomes" id="UP000467840">
    <property type="component" value="Chromosome 10"/>
</dbReference>
<protein>
    <recommendedName>
        <fullName evidence="3">methylmalonate-semialdehyde dehydrogenase (CoA acylating)</fullName>
        <ecNumber evidence="3">1.2.1.27</ecNumber>
    </recommendedName>
</protein>
<dbReference type="PROSITE" id="PS51775">
    <property type="entry name" value="GTD_BINDING"/>
    <property type="match status" value="1"/>
</dbReference>
<feature type="domain" description="GTD-binding" evidence="9">
    <location>
        <begin position="93"/>
        <end position="191"/>
    </location>
</feature>
<dbReference type="GO" id="GO:0016020">
    <property type="term" value="C:membrane"/>
    <property type="evidence" value="ECO:0007669"/>
    <property type="project" value="UniProtKB-SubCell"/>
</dbReference>
<comment type="subcellular location">
    <subcellularLocation>
        <location evidence="1">Membrane</location>
    </subcellularLocation>
</comment>
<dbReference type="GO" id="GO:0004491">
    <property type="term" value="F:methylmalonate-semialdehyde dehydrogenase (acylating, NAD) activity"/>
    <property type="evidence" value="ECO:0007669"/>
    <property type="project" value="UniProtKB-EC"/>
</dbReference>
<dbReference type="GO" id="GO:0080115">
    <property type="term" value="F:myosin XI tail binding"/>
    <property type="evidence" value="ECO:0007669"/>
    <property type="project" value="UniProtKB-ARBA"/>
</dbReference>
<evidence type="ECO:0000313" key="11">
    <source>
        <dbReference type="Proteomes" id="UP000467840"/>
    </source>
</evidence>
<dbReference type="PANTHER" id="PTHR43866:SF6">
    <property type="entry name" value="METHYLMALONATE-SEMIALDEHYDE DEHYDROGENASE (COA ACYLATING)"/>
    <property type="match status" value="1"/>
</dbReference>
<gene>
    <name evidence="10" type="ORF">GH714_028624</name>
</gene>
<keyword evidence="6" id="KW-0560">Oxidoreductase</keyword>
<keyword evidence="8" id="KW-0472">Membrane</keyword>
<dbReference type="InterPro" id="IPR016162">
    <property type="entry name" value="Ald_DH_N"/>
</dbReference>
<evidence type="ECO:0000256" key="6">
    <source>
        <dbReference type="ARBA" id="ARBA00023002"/>
    </source>
</evidence>
<evidence type="ECO:0000256" key="7">
    <source>
        <dbReference type="ARBA" id="ARBA00023027"/>
    </source>
</evidence>
<dbReference type="InterPro" id="IPR016161">
    <property type="entry name" value="Ald_DH/histidinol_DH"/>
</dbReference>
<dbReference type="Gene3D" id="3.40.605.10">
    <property type="entry name" value="Aldehyde Dehydrogenase, Chain A, domain 1"/>
    <property type="match status" value="2"/>
</dbReference>
<keyword evidence="5" id="KW-1133">Transmembrane helix</keyword>
<keyword evidence="4" id="KW-0812">Transmembrane</keyword>
<dbReference type="InterPro" id="IPR015590">
    <property type="entry name" value="Aldehyde_DH_dom"/>
</dbReference>
<reference evidence="10 11" key="1">
    <citation type="journal article" date="2020" name="Mol. Plant">
        <title>The Chromosome-Based Rubber Tree Genome Provides New Insights into Spurge Genome Evolution and Rubber Biosynthesis.</title>
        <authorList>
            <person name="Liu J."/>
            <person name="Shi C."/>
            <person name="Shi C.C."/>
            <person name="Li W."/>
            <person name="Zhang Q.J."/>
            <person name="Zhang Y."/>
            <person name="Li K."/>
            <person name="Lu H.F."/>
            <person name="Shi C."/>
            <person name="Zhu S.T."/>
            <person name="Xiao Z.Y."/>
            <person name="Nan H."/>
            <person name="Yue Y."/>
            <person name="Zhu X.G."/>
            <person name="Wu Y."/>
            <person name="Hong X.N."/>
            <person name="Fan G.Y."/>
            <person name="Tong Y."/>
            <person name="Zhang D."/>
            <person name="Mao C.L."/>
            <person name="Liu Y.L."/>
            <person name="Hao S.J."/>
            <person name="Liu W.Q."/>
            <person name="Lv M.Q."/>
            <person name="Zhang H.B."/>
            <person name="Liu Y."/>
            <person name="Hu-Tang G.R."/>
            <person name="Wang J.P."/>
            <person name="Wang J.H."/>
            <person name="Sun Y.H."/>
            <person name="Ni S.B."/>
            <person name="Chen W.B."/>
            <person name="Zhang X.C."/>
            <person name="Jiao Y.N."/>
            <person name="Eichler E.E."/>
            <person name="Li G.H."/>
            <person name="Liu X."/>
            <person name="Gao L.Z."/>
        </authorList>
    </citation>
    <scope>NUCLEOTIDE SEQUENCE [LARGE SCALE GENOMIC DNA]</scope>
    <source>
        <strain evidence="11">cv. GT1</strain>
        <tissue evidence="10">Leaf</tissue>
    </source>
</reference>